<gene>
    <name evidence="1" type="ORF">C7443_1059</name>
</gene>
<evidence type="ECO:0000313" key="2">
    <source>
        <dbReference type="Proteomes" id="UP000246569"/>
    </source>
</evidence>
<proteinExistence type="predicted"/>
<dbReference type="RefSeq" id="WP_110018377.1">
    <property type="nucleotide sequence ID" value="NZ_QGTJ01000005.1"/>
</dbReference>
<dbReference type="EMBL" id="QGTJ01000005">
    <property type="protein sequence ID" value="PWV61581.1"/>
    <property type="molecule type" value="Genomic_DNA"/>
</dbReference>
<protein>
    <submittedName>
        <fullName evidence="1">Uncharacterized protein</fullName>
    </submittedName>
</protein>
<accession>A0A317MVC5</accession>
<dbReference type="Proteomes" id="UP000246569">
    <property type="component" value="Unassembled WGS sequence"/>
</dbReference>
<keyword evidence="2" id="KW-1185">Reference proteome</keyword>
<sequence length="224" mass="24095">MRWGLWLAALALALVAAIGLVGQFAGERPTAAGTNLPWQSDVDAQGRVSVFGFTLGSTTLGEVLPRLGSAVELAIFIQPDGQRTLEAYFREVELGGLTAKLILQLQASPETFETLLTHADPKSAKPQPSGAMQVTPSPQDDHVLLGLPVAGITYAPSARLDMDTLRQRFGEPEQRRVQGEEGEHWLYPARGIDIWRAASGKTVLQYVNPADFARLQASGAASIH</sequence>
<evidence type="ECO:0000313" key="1">
    <source>
        <dbReference type="EMBL" id="PWV61581.1"/>
    </source>
</evidence>
<dbReference type="OrthoDB" id="7057085at2"/>
<reference evidence="1 2" key="1">
    <citation type="submission" date="2018-05" db="EMBL/GenBank/DDBJ databases">
        <title>Genomic Encyclopedia of Type Strains, Phase IV (KMG-IV): sequencing the most valuable type-strain genomes for metagenomic binning, comparative biology and taxonomic classification.</title>
        <authorList>
            <person name="Goeker M."/>
        </authorList>
    </citation>
    <scope>NUCLEOTIDE SEQUENCE [LARGE SCALE GENOMIC DNA]</scope>
    <source>
        <strain evidence="1 2">DSM 23606</strain>
    </source>
</reference>
<name>A0A317MVC5_9GAMM</name>
<comment type="caution">
    <text evidence="1">The sequence shown here is derived from an EMBL/GenBank/DDBJ whole genome shotgun (WGS) entry which is preliminary data.</text>
</comment>
<organism evidence="1 2">
    <name type="scientific">Plasticicumulans acidivorans</name>
    <dbReference type="NCBI Taxonomy" id="886464"/>
    <lineage>
        <taxon>Bacteria</taxon>
        <taxon>Pseudomonadati</taxon>
        <taxon>Pseudomonadota</taxon>
        <taxon>Gammaproteobacteria</taxon>
        <taxon>Candidatus Competibacteraceae</taxon>
        <taxon>Plasticicumulans</taxon>
    </lineage>
</organism>
<dbReference type="AlphaFoldDB" id="A0A317MVC5"/>